<evidence type="ECO:0000313" key="2">
    <source>
        <dbReference type="Proteomes" id="UP000663508"/>
    </source>
</evidence>
<dbReference type="EMBL" id="AP024145">
    <property type="protein sequence ID" value="BCM81697.1"/>
    <property type="molecule type" value="Genomic_DNA"/>
</dbReference>
<dbReference type="AlphaFoldDB" id="A0A8H8WP11"/>
<dbReference type="Proteomes" id="UP000663508">
    <property type="component" value="Chromosome"/>
</dbReference>
<dbReference type="KEGG" id="mind:mvi_01580"/>
<sequence length="127" mass="14899">MNTFKKAGDFVYHSLSEAERDRLTTALRQAVASLYGDQCDDWLCALGNKSAEPDYIDEEEEVNQEHVRIMCREIARIMRDCEPYEWDRIMDGGFGTFDRRVSSLFEKVVPVDYDPELDRQGDLFLFW</sequence>
<reference evidence="1" key="1">
    <citation type="submission" date="2020-11" db="EMBL/GenBank/DDBJ databases">
        <title>Complete genome sequence of a novel pathogenic Methylobacterium strain isolated from rice in Vietnam.</title>
        <authorList>
            <person name="Lai K."/>
            <person name="Okazaki S."/>
            <person name="Higashi K."/>
            <person name="Mori H."/>
            <person name="Toyoda A."/>
            <person name="Kurokawa K."/>
        </authorList>
    </citation>
    <scope>NUCLEOTIDE SEQUENCE</scope>
    <source>
        <strain evidence="1">VL1</strain>
    </source>
</reference>
<dbReference type="RefSeq" id="WP_207180894.1">
    <property type="nucleotide sequence ID" value="NZ_AP024145.1"/>
</dbReference>
<protein>
    <submittedName>
        <fullName evidence="1">Uncharacterized protein</fullName>
    </submittedName>
</protein>
<proteinExistence type="predicted"/>
<organism evidence="1 2">
    <name type="scientific">Methylobacterium indicum</name>
    <dbReference type="NCBI Taxonomy" id="1775910"/>
    <lineage>
        <taxon>Bacteria</taxon>
        <taxon>Pseudomonadati</taxon>
        <taxon>Pseudomonadota</taxon>
        <taxon>Alphaproteobacteria</taxon>
        <taxon>Hyphomicrobiales</taxon>
        <taxon>Methylobacteriaceae</taxon>
        <taxon>Methylobacterium</taxon>
    </lineage>
</organism>
<evidence type="ECO:0000313" key="1">
    <source>
        <dbReference type="EMBL" id="BCM81697.1"/>
    </source>
</evidence>
<accession>A0A8H8WP11</accession>
<gene>
    <name evidence="1" type="ORF">mvi_01580</name>
</gene>
<name>A0A8H8WP11_9HYPH</name>